<dbReference type="EMBL" id="BAABGA010000060">
    <property type="protein sequence ID" value="GAA4462294.1"/>
    <property type="molecule type" value="Genomic_DNA"/>
</dbReference>
<dbReference type="InterPro" id="IPR059100">
    <property type="entry name" value="TSP3_bac"/>
</dbReference>
<feature type="compositionally biased region" description="Acidic residues" evidence="7">
    <location>
        <begin position="420"/>
        <end position="432"/>
    </location>
</feature>
<sequence>MKLLTSLIALLTLGGPLGLLFSKAAGDEAKPAKVAAFPGAEGYGSVTPGGRGGQVIAVTNLNARGAGSLQAACDAKGPRIVVFKVAGTIDGDVKIKNDFITIAGQSAPGDGITIKGNLAIDANDVVIRYLRVRTDHDGDALGGRYHKNIMVDHVSASWSSDEVFSLYHNENVTIQWCMITEACAKEDGSHRFGGIWGNQYGTYHHNLFAHNDSRNPRWASGCGYNDYRNNVLFNWGYQSCYGGEARQKGDRRKPAIEFSAINMVANYYKPGPATRSDVMDCIASPSSRGDDDYGSWHVADNYVDGSPEVTHDNALGVDGKTFKKLATPWKAMPIHQQSPQDAYLAVLEHAGCSLPRRDSIDARISEEVRKGVAMHGKNGIITTQQDVGGWPSLQSAAAPQDSDGDGMPDEWEKKYGLDANEADDNASDDDGDGYTNVEEYLNGTDPTEFVDYTKPENNVNSLEQSHGQ</sequence>
<reference evidence="9" key="1">
    <citation type="journal article" date="2019" name="Int. J. Syst. Evol. Microbiol.">
        <title>The Global Catalogue of Microorganisms (GCM) 10K type strain sequencing project: providing services to taxonomists for standard genome sequencing and annotation.</title>
        <authorList>
            <consortium name="The Broad Institute Genomics Platform"/>
            <consortium name="The Broad Institute Genome Sequencing Center for Infectious Disease"/>
            <person name="Wu L."/>
            <person name="Ma J."/>
        </authorList>
    </citation>
    <scope>NUCLEOTIDE SEQUENCE [LARGE SCALE GENOMIC DNA]</scope>
    <source>
        <strain evidence="9">JCM 17759</strain>
    </source>
</reference>
<keyword evidence="9" id="KW-1185">Reference proteome</keyword>
<evidence type="ECO:0000313" key="8">
    <source>
        <dbReference type="EMBL" id="GAA4462294.1"/>
    </source>
</evidence>
<evidence type="ECO:0000256" key="4">
    <source>
        <dbReference type="ARBA" id="ARBA00022729"/>
    </source>
</evidence>
<evidence type="ECO:0000256" key="2">
    <source>
        <dbReference type="ARBA" id="ARBA00022525"/>
    </source>
</evidence>
<feature type="compositionally biased region" description="Polar residues" evidence="7">
    <location>
        <begin position="455"/>
        <end position="468"/>
    </location>
</feature>
<keyword evidence="6" id="KW-0325">Glycoprotein</keyword>
<evidence type="ECO:0000313" key="9">
    <source>
        <dbReference type="Proteomes" id="UP001500840"/>
    </source>
</evidence>
<protein>
    <submittedName>
        <fullName evidence="8">Pectate lyase</fullName>
    </submittedName>
</protein>
<feature type="region of interest" description="Disordered" evidence="7">
    <location>
        <begin position="380"/>
        <end position="468"/>
    </location>
</feature>
<evidence type="ECO:0000256" key="7">
    <source>
        <dbReference type="SAM" id="MobiDB-lite"/>
    </source>
</evidence>
<feature type="compositionally biased region" description="Polar residues" evidence="7">
    <location>
        <begin position="380"/>
        <end position="397"/>
    </location>
</feature>
<dbReference type="InterPro" id="IPR011050">
    <property type="entry name" value="Pectin_lyase_fold/virulence"/>
</dbReference>
<comment type="caution">
    <text evidence="8">The sequence shown here is derived from an EMBL/GenBank/DDBJ whole genome shotgun (WGS) entry which is preliminary data.</text>
</comment>
<dbReference type="SUPFAM" id="SSF51126">
    <property type="entry name" value="Pectin lyase-like"/>
    <property type="match status" value="1"/>
</dbReference>
<keyword evidence="4" id="KW-0732">Signal</keyword>
<dbReference type="RefSeq" id="WP_345325858.1">
    <property type="nucleotide sequence ID" value="NZ_BAABGA010000060.1"/>
</dbReference>
<dbReference type="Pfam" id="PF18884">
    <property type="entry name" value="TSP3_bac"/>
    <property type="match status" value="2"/>
</dbReference>
<dbReference type="Gene3D" id="2.160.20.10">
    <property type="entry name" value="Single-stranded right-handed beta-helix, Pectin lyase-like"/>
    <property type="match status" value="1"/>
</dbReference>
<keyword evidence="8" id="KW-0456">Lyase</keyword>
<comment type="subcellular location">
    <subcellularLocation>
        <location evidence="1">Secreted</location>
    </subcellularLocation>
</comment>
<keyword evidence="2" id="KW-0964">Secreted</keyword>
<name>A0ABP8N9W2_9BACT</name>
<keyword evidence="5" id="KW-0106">Calcium</keyword>
<proteinExistence type="predicted"/>
<dbReference type="PANTHER" id="PTHR42970:SF1">
    <property type="entry name" value="PECTATE LYASE C-RELATED"/>
    <property type="match status" value="1"/>
</dbReference>
<evidence type="ECO:0000256" key="1">
    <source>
        <dbReference type="ARBA" id="ARBA00004613"/>
    </source>
</evidence>
<evidence type="ECO:0000256" key="3">
    <source>
        <dbReference type="ARBA" id="ARBA00022723"/>
    </source>
</evidence>
<gene>
    <name evidence="8" type="ORF">GCM10023156_46000</name>
</gene>
<dbReference type="GO" id="GO:0016829">
    <property type="term" value="F:lyase activity"/>
    <property type="evidence" value="ECO:0007669"/>
    <property type="project" value="UniProtKB-KW"/>
</dbReference>
<organism evidence="8 9">
    <name type="scientific">Novipirellula rosea</name>
    <dbReference type="NCBI Taxonomy" id="1031540"/>
    <lineage>
        <taxon>Bacteria</taxon>
        <taxon>Pseudomonadati</taxon>
        <taxon>Planctomycetota</taxon>
        <taxon>Planctomycetia</taxon>
        <taxon>Pirellulales</taxon>
        <taxon>Pirellulaceae</taxon>
        <taxon>Novipirellula</taxon>
    </lineage>
</organism>
<evidence type="ECO:0000256" key="6">
    <source>
        <dbReference type="ARBA" id="ARBA00023180"/>
    </source>
</evidence>
<dbReference type="InterPro" id="IPR012334">
    <property type="entry name" value="Pectin_lyas_fold"/>
</dbReference>
<dbReference type="PANTHER" id="PTHR42970">
    <property type="entry name" value="PECTATE LYASE C-RELATED"/>
    <property type="match status" value="1"/>
</dbReference>
<evidence type="ECO:0000256" key="5">
    <source>
        <dbReference type="ARBA" id="ARBA00022837"/>
    </source>
</evidence>
<dbReference type="InterPro" id="IPR052063">
    <property type="entry name" value="Polysaccharide_Lyase_1"/>
</dbReference>
<dbReference type="Proteomes" id="UP001500840">
    <property type="component" value="Unassembled WGS sequence"/>
</dbReference>
<keyword evidence="3" id="KW-0479">Metal-binding</keyword>
<accession>A0ABP8N9W2</accession>